<dbReference type="Proteomes" id="UP001205843">
    <property type="component" value="Unassembled WGS sequence"/>
</dbReference>
<comment type="caution">
    <text evidence="2">The sequence shown here is derived from an EMBL/GenBank/DDBJ whole genome shotgun (WGS) entry which is preliminary data.</text>
</comment>
<name>A0AAE3KAG5_9GAMM</name>
<protein>
    <submittedName>
        <fullName evidence="2">Uncharacterized protein</fullName>
    </submittedName>
</protein>
<keyword evidence="3" id="KW-1185">Reference proteome</keyword>
<organism evidence="2 3">
    <name type="scientific">Natronocella acetinitrilica</name>
    <dbReference type="NCBI Taxonomy" id="414046"/>
    <lineage>
        <taxon>Bacteria</taxon>
        <taxon>Pseudomonadati</taxon>
        <taxon>Pseudomonadota</taxon>
        <taxon>Gammaproteobacteria</taxon>
        <taxon>Chromatiales</taxon>
        <taxon>Ectothiorhodospiraceae</taxon>
        <taxon>Natronocella</taxon>
    </lineage>
</organism>
<feature type="transmembrane region" description="Helical" evidence="1">
    <location>
        <begin position="12"/>
        <end position="29"/>
    </location>
</feature>
<proteinExistence type="predicted"/>
<reference evidence="2" key="1">
    <citation type="submission" date="2022-03" db="EMBL/GenBank/DDBJ databases">
        <title>Genomic Encyclopedia of Type Strains, Phase III (KMG-III): the genomes of soil and plant-associated and newly described type strains.</title>
        <authorList>
            <person name="Whitman W."/>
        </authorList>
    </citation>
    <scope>NUCLEOTIDE SEQUENCE</scope>
    <source>
        <strain evidence="2">ANL 6-2</strain>
    </source>
</reference>
<keyword evidence="1" id="KW-1133">Transmembrane helix</keyword>
<dbReference type="EMBL" id="JALJXV010000003">
    <property type="protein sequence ID" value="MCP1674270.1"/>
    <property type="molecule type" value="Genomic_DNA"/>
</dbReference>
<dbReference type="RefSeq" id="WP_253476148.1">
    <property type="nucleotide sequence ID" value="NZ_JALJXV010000003.1"/>
</dbReference>
<dbReference type="InterPro" id="IPR047756">
    <property type="entry name" value="IcmT-like"/>
</dbReference>
<evidence type="ECO:0000313" key="3">
    <source>
        <dbReference type="Proteomes" id="UP001205843"/>
    </source>
</evidence>
<evidence type="ECO:0000313" key="2">
    <source>
        <dbReference type="EMBL" id="MCP1674270.1"/>
    </source>
</evidence>
<dbReference type="AlphaFoldDB" id="A0AAE3KAG5"/>
<keyword evidence="1" id="KW-0472">Membrane</keyword>
<dbReference type="NCBIfam" id="NF038220">
    <property type="entry name" value="IcmT_TraK"/>
    <property type="match status" value="1"/>
</dbReference>
<gene>
    <name evidence="2" type="ORF">J2T57_001372</name>
</gene>
<feature type="transmembrane region" description="Helical" evidence="1">
    <location>
        <begin position="35"/>
        <end position="53"/>
    </location>
</feature>
<keyword evidence="1" id="KW-0812">Transmembrane</keyword>
<sequence length="79" mass="9459">MARRDYVRRPKIFIWDAILVLPLMALLLYPRLVTLLALLAVGTLLFILDRRGMAIPMTLRWLRTFLVGRRRYIRPPRRL</sequence>
<accession>A0AAE3KAG5</accession>
<evidence type="ECO:0000256" key="1">
    <source>
        <dbReference type="SAM" id="Phobius"/>
    </source>
</evidence>